<dbReference type="PROSITE" id="PS51747">
    <property type="entry name" value="CYT_DCMP_DEAMINASES_2"/>
    <property type="match status" value="1"/>
</dbReference>
<evidence type="ECO:0000256" key="2">
    <source>
        <dbReference type="ARBA" id="ARBA00004910"/>
    </source>
</evidence>
<sequence>MQESPKTDASDRECMTRALAAAAQVRCITAPNPWVGAVIRTEAGRLIEGATQEPGEAHAEIAALALAGQDAMGSTMYVTLEPCSHTGRTGPCVEAIIAAGVARVVIGIEDPDPAVSGAGISRLKDAGIEVRLGVQAEKVSQQLAPYLKHRRTGRPWVVLKMASTSDGGTAAPNGSSQWITGPAARVDGHRLRAESNAIMVGASTIRRDDPSLNVRDYVPPVSPLLNPLDPLRIVLGKAAATAKVQPCREMSGDLGAILDQLGADGILQLLVEGGAGVAGEFHRAGLVDRYVIYLAPAFFGGDDANGIFEGAGAWDISSVWRGRFVGVERVGEDLRLELAPQESAQQ</sequence>
<keyword evidence="8" id="KW-0511">Multifunctional enzyme</keyword>
<evidence type="ECO:0000256" key="3">
    <source>
        <dbReference type="ARBA" id="ARBA00022619"/>
    </source>
</evidence>
<evidence type="ECO:0000256" key="7">
    <source>
        <dbReference type="ARBA" id="ARBA00023002"/>
    </source>
</evidence>
<dbReference type="InterPro" id="IPR002125">
    <property type="entry name" value="CMP_dCMP_dom"/>
</dbReference>
<dbReference type="PANTHER" id="PTHR38011:SF7">
    <property type="entry name" value="2,5-DIAMINO-6-RIBOSYLAMINO-4(3H)-PYRIMIDINONE 5'-PHOSPHATE REDUCTASE"/>
    <property type="match status" value="1"/>
</dbReference>
<dbReference type="InterPro" id="IPR002734">
    <property type="entry name" value="RibDG_C"/>
</dbReference>
<dbReference type="Pfam" id="PF00383">
    <property type="entry name" value="dCMP_cyt_deam_1"/>
    <property type="match status" value="1"/>
</dbReference>
<dbReference type="PIRSF" id="PIRSF006769">
    <property type="entry name" value="RibD"/>
    <property type="match status" value="1"/>
</dbReference>
<keyword evidence="7" id="KW-0560">Oxidoreductase</keyword>
<keyword evidence="5" id="KW-0862">Zinc</keyword>
<dbReference type="InterPro" id="IPR016193">
    <property type="entry name" value="Cytidine_deaminase-like"/>
</dbReference>
<comment type="pathway">
    <text evidence="2">Cofactor biosynthesis; riboflavin biosynthesis; 5-amino-6-(D-ribitylamino)uracil from GTP: step 3/4.</text>
</comment>
<dbReference type="CDD" id="cd01284">
    <property type="entry name" value="Riboflavin_deaminase-reductase"/>
    <property type="match status" value="1"/>
</dbReference>
<comment type="pathway">
    <text evidence="1">Cofactor biosynthesis; riboflavin biosynthesis; 5-amino-6-(D-ribitylamino)uracil from GTP: step 2/4.</text>
</comment>
<protein>
    <submittedName>
        <fullName evidence="10">Unannotated protein</fullName>
    </submittedName>
</protein>
<evidence type="ECO:0000256" key="4">
    <source>
        <dbReference type="ARBA" id="ARBA00022723"/>
    </source>
</evidence>
<dbReference type="InterPro" id="IPR050765">
    <property type="entry name" value="Riboflavin_Biosynth_HTPR"/>
</dbReference>
<dbReference type="UniPathway" id="UPA00275">
    <property type="reaction ID" value="UER00401"/>
</dbReference>
<organism evidence="10">
    <name type="scientific">freshwater metagenome</name>
    <dbReference type="NCBI Taxonomy" id="449393"/>
    <lineage>
        <taxon>unclassified sequences</taxon>
        <taxon>metagenomes</taxon>
        <taxon>ecological metagenomes</taxon>
    </lineage>
</organism>
<dbReference type="EMBL" id="CAFBPW010000153">
    <property type="protein sequence ID" value="CAB5036581.1"/>
    <property type="molecule type" value="Genomic_DNA"/>
</dbReference>
<dbReference type="GO" id="GO:0009231">
    <property type="term" value="P:riboflavin biosynthetic process"/>
    <property type="evidence" value="ECO:0007669"/>
    <property type="project" value="UniProtKB-UniPathway"/>
</dbReference>
<dbReference type="Gene3D" id="3.40.140.10">
    <property type="entry name" value="Cytidine Deaminase, domain 2"/>
    <property type="match status" value="1"/>
</dbReference>
<gene>
    <name evidence="10" type="ORF">UFOPK3046_00115</name>
    <name evidence="11" type="ORF">UFOPK4173_01262</name>
</gene>
<proteinExistence type="predicted"/>
<evidence type="ECO:0000313" key="11">
    <source>
        <dbReference type="EMBL" id="CAB5036581.1"/>
    </source>
</evidence>
<dbReference type="GO" id="GO:0008270">
    <property type="term" value="F:zinc ion binding"/>
    <property type="evidence" value="ECO:0007669"/>
    <property type="project" value="InterPro"/>
</dbReference>
<feature type="domain" description="CMP/dCMP-type deaminase" evidence="9">
    <location>
        <begin position="9"/>
        <end position="131"/>
    </location>
</feature>
<dbReference type="GO" id="GO:0008835">
    <property type="term" value="F:diaminohydroxyphosphoribosylaminopyrimidine deaminase activity"/>
    <property type="evidence" value="ECO:0007669"/>
    <property type="project" value="InterPro"/>
</dbReference>
<keyword evidence="4" id="KW-0479">Metal-binding</keyword>
<evidence type="ECO:0000256" key="8">
    <source>
        <dbReference type="ARBA" id="ARBA00023268"/>
    </source>
</evidence>
<evidence type="ECO:0000259" key="9">
    <source>
        <dbReference type="PROSITE" id="PS51747"/>
    </source>
</evidence>
<dbReference type="SUPFAM" id="SSF53597">
    <property type="entry name" value="Dihydrofolate reductase-like"/>
    <property type="match status" value="1"/>
</dbReference>
<dbReference type="PANTHER" id="PTHR38011">
    <property type="entry name" value="DIHYDROFOLATE REDUCTASE FAMILY PROTEIN (AFU_ORTHOLOGUE AFUA_8G06820)"/>
    <property type="match status" value="1"/>
</dbReference>
<dbReference type="Gene3D" id="3.40.430.10">
    <property type="entry name" value="Dihydrofolate Reductase, subunit A"/>
    <property type="match status" value="2"/>
</dbReference>
<evidence type="ECO:0000256" key="1">
    <source>
        <dbReference type="ARBA" id="ARBA00004882"/>
    </source>
</evidence>
<keyword evidence="3" id="KW-0686">Riboflavin biosynthesis</keyword>
<dbReference type="EMBL" id="CAFAAQ010000004">
    <property type="protein sequence ID" value="CAB4794123.1"/>
    <property type="molecule type" value="Genomic_DNA"/>
</dbReference>
<dbReference type="Pfam" id="PF01872">
    <property type="entry name" value="RibD_C"/>
    <property type="match status" value="1"/>
</dbReference>
<dbReference type="NCBIfam" id="TIGR00326">
    <property type="entry name" value="eubact_ribD"/>
    <property type="match status" value="1"/>
</dbReference>
<evidence type="ECO:0000256" key="5">
    <source>
        <dbReference type="ARBA" id="ARBA00022833"/>
    </source>
</evidence>
<name>A0A6J6XEA6_9ZZZZ</name>
<dbReference type="InterPro" id="IPR016192">
    <property type="entry name" value="APOBEC/CMP_deaminase_Zn-bd"/>
</dbReference>
<dbReference type="InterPro" id="IPR024072">
    <property type="entry name" value="DHFR-like_dom_sf"/>
</dbReference>
<keyword evidence="6" id="KW-0521">NADP</keyword>
<dbReference type="AlphaFoldDB" id="A0A6J6XEA6"/>
<evidence type="ECO:0000256" key="6">
    <source>
        <dbReference type="ARBA" id="ARBA00022857"/>
    </source>
</evidence>
<dbReference type="SUPFAM" id="SSF53927">
    <property type="entry name" value="Cytidine deaminase-like"/>
    <property type="match status" value="1"/>
</dbReference>
<dbReference type="GO" id="GO:0008703">
    <property type="term" value="F:5-amino-6-(5-phosphoribosylamino)uracil reductase activity"/>
    <property type="evidence" value="ECO:0007669"/>
    <property type="project" value="InterPro"/>
</dbReference>
<dbReference type="InterPro" id="IPR004794">
    <property type="entry name" value="Eubact_RibD"/>
</dbReference>
<evidence type="ECO:0000313" key="10">
    <source>
        <dbReference type="EMBL" id="CAB4794123.1"/>
    </source>
</evidence>
<dbReference type="PROSITE" id="PS00903">
    <property type="entry name" value="CYT_DCMP_DEAMINASES_1"/>
    <property type="match status" value="1"/>
</dbReference>
<reference evidence="10" key="1">
    <citation type="submission" date="2020-05" db="EMBL/GenBank/DDBJ databases">
        <authorList>
            <person name="Chiriac C."/>
            <person name="Salcher M."/>
            <person name="Ghai R."/>
            <person name="Kavagutti S V."/>
        </authorList>
    </citation>
    <scope>NUCLEOTIDE SEQUENCE</scope>
</reference>
<accession>A0A6J6XEA6</accession>